<comment type="caution">
    <text evidence="3">The sequence shown here is derived from an EMBL/GenBank/DDBJ whole genome shotgun (WGS) entry which is preliminary data.</text>
</comment>
<keyword evidence="1" id="KW-0732">Signal</keyword>
<dbReference type="InterPro" id="IPR008979">
    <property type="entry name" value="Galactose-bd-like_sf"/>
</dbReference>
<feature type="signal peptide" evidence="1">
    <location>
        <begin position="1"/>
        <end position="35"/>
    </location>
</feature>
<dbReference type="InterPro" id="IPR017853">
    <property type="entry name" value="GH"/>
</dbReference>
<protein>
    <recommendedName>
        <fullName evidence="2">CBM6 domain-containing protein</fullName>
    </recommendedName>
</protein>
<dbReference type="Gene3D" id="3.20.20.80">
    <property type="entry name" value="Glycosidases"/>
    <property type="match status" value="1"/>
</dbReference>
<dbReference type="EMBL" id="BMSX01000014">
    <property type="protein sequence ID" value="GGR33358.1"/>
    <property type="molecule type" value="Genomic_DNA"/>
</dbReference>
<dbReference type="RefSeq" id="WP_189940619.1">
    <property type="nucleotide sequence ID" value="NZ_BMSX01000014.1"/>
</dbReference>
<sequence length="897" mass="96094">MRRTRSRTRAGAGATAVTALAALLAVPAATGTARAAEPERLTIDLASDTGAFHGGASGSLYGVYGDGVPSRNVLEGMHVRTVSTKAQDGPQHPGADALEMLPPFVDSGGKDVYIYMTDIYRGFPYQWPGADGPARLADFKEKIKKQVQQVLTMGDYQDHVVYVPFNEPEGNMFGTGQWSYNKISWLNDPQYYFAAWKEVYHLIKGLDPDARIAGPNTSVLYSQVKGFLQYAKANDVVPDVMTWHELSSPAAVRTNVAKYRQMEKEVGIDPLPINVNEYGHNYHLSVPGQVVQWVSAIEESKIDADLAYWNIDGNLNDSAVEANKGNGQWWLFNAYGQMSGHTVQVTAPHPNQQYTLQGVATLDEAKKQSRAIFGGKSGDADVVFKNIDPKLFGTTVHATVQEIPWTGQVGDSSQPLRLADQELEVGADGTVTLPMTGMNEMSAYQVVLSPGGNGGVSAEPSVSWRKTYEAENATYTGSGYSKNGPEGSPSQVGKFATSGAYNVGGLRTGSDGVLTFDVEVPQDGTYDLSVFANSYNLYDLVKEQGPTNVFLRVDGKDPQELRLPLGYKWVVWGHTDTTVQLTAGKHRITLAAKDPDLGVTKGDAIIDKVDLSLRDGHVTAPAIYEAEYATLSAARPGYTYPGASGPGAVPLAKGDSATFWVHSPTDREAAVSVDHLGGGRASLSLNGEKLDVPKAGGGKKGTDTVRMFLSGGVNKITVTGASRALVLDRLRVSPAGGALTTKVYQAEDGTLTGAAEVTGAHPFASGGKAVTDIGDGKANALTVDVVAGRSGRHAVTIRYSNAEQAPATHYNPDPIARHADLSVNGGPARRVLFPTTFHFNNFWELAVPVTLKKGTNRLTFTAEELPDFNGDTYNQYDQRSPYAPVIDQLAVTPLAEK</sequence>
<dbReference type="Proteomes" id="UP000658320">
    <property type="component" value="Unassembled WGS sequence"/>
</dbReference>
<dbReference type="AlphaFoldDB" id="A0A918CNE5"/>
<evidence type="ECO:0000313" key="3">
    <source>
        <dbReference type="EMBL" id="GGR33358.1"/>
    </source>
</evidence>
<reference evidence="3" key="2">
    <citation type="submission" date="2020-09" db="EMBL/GenBank/DDBJ databases">
        <authorList>
            <person name="Sun Q."/>
            <person name="Ohkuma M."/>
        </authorList>
    </citation>
    <scope>NUCLEOTIDE SEQUENCE</scope>
    <source>
        <strain evidence="3">JCM 4346</strain>
    </source>
</reference>
<accession>A0A918CNE5</accession>
<gene>
    <name evidence="3" type="ORF">GCM10010251_57020</name>
</gene>
<dbReference type="CDD" id="cd04081">
    <property type="entry name" value="CBM35_galactosidase-like"/>
    <property type="match status" value="1"/>
</dbReference>
<dbReference type="PROSITE" id="PS51175">
    <property type="entry name" value="CBM6"/>
    <property type="match status" value="2"/>
</dbReference>
<feature type="domain" description="CBM6" evidence="2">
    <location>
        <begin position="742"/>
        <end position="892"/>
    </location>
</feature>
<keyword evidence="4" id="KW-1185">Reference proteome</keyword>
<evidence type="ECO:0000259" key="2">
    <source>
        <dbReference type="PROSITE" id="PS51175"/>
    </source>
</evidence>
<evidence type="ECO:0000313" key="4">
    <source>
        <dbReference type="Proteomes" id="UP000658320"/>
    </source>
</evidence>
<reference evidence="3" key="1">
    <citation type="journal article" date="2014" name="Int. J. Syst. Evol. Microbiol.">
        <title>Complete genome sequence of Corynebacterium casei LMG S-19264T (=DSM 44701T), isolated from a smear-ripened cheese.</title>
        <authorList>
            <consortium name="US DOE Joint Genome Institute (JGI-PGF)"/>
            <person name="Walter F."/>
            <person name="Albersmeier A."/>
            <person name="Kalinowski J."/>
            <person name="Ruckert C."/>
        </authorList>
    </citation>
    <scope>NUCLEOTIDE SEQUENCE</scope>
    <source>
        <strain evidence="3">JCM 4346</strain>
    </source>
</reference>
<feature type="domain" description="CBM6" evidence="2">
    <location>
        <begin position="466"/>
        <end position="612"/>
    </location>
</feature>
<organism evidence="3 4">
    <name type="scientific">Streptomyces aurantiogriseus</name>
    <dbReference type="NCBI Taxonomy" id="66870"/>
    <lineage>
        <taxon>Bacteria</taxon>
        <taxon>Bacillati</taxon>
        <taxon>Actinomycetota</taxon>
        <taxon>Actinomycetes</taxon>
        <taxon>Kitasatosporales</taxon>
        <taxon>Streptomycetaceae</taxon>
        <taxon>Streptomyces</taxon>
    </lineage>
</organism>
<evidence type="ECO:0000256" key="1">
    <source>
        <dbReference type="SAM" id="SignalP"/>
    </source>
</evidence>
<dbReference type="SUPFAM" id="SSF49785">
    <property type="entry name" value="Galactose-binding domain-like"/>
    <property type="match status" value="2"/>
</dbReference>
<proteinExistence type="predicted"/>
<dbReference type="GO" id="GO:0030246">
    <property type="term" value="F:carbohydrate binding"/>
    <property type="evidence" value="ECO:0007669"/>
    <property type="project" value="InterPro"/>
</dbReference>
<dbReference type="SUPFAM" id="SSF51445">
    <property type="entry name" value="(Trans)glycosidases"/>
    <property type="match status" value="1"/>
</dbReference>
<feature type="chain" id="PRO_5037296913" description="CBM6 domain-containing protein" evidence="1">
    <location>
        <begin position="36"/>
        <end position="897"/>
    </location>
</feature>
<dbReference type="Gene3D" id="2.60.120.260">
    <property type="entry name" value="Galactose-binding domain-like"/>
    <property type="match status" value="3"/>
</dbReference>
<dbReference type="InterPro" id="IPR005084">
    <property type="entry name" value="CBM6"/>
</dbReference>
<name>A0A918CNE5_9ACTN</name>